<evidence type="ECO:0000313" key="2">
    <source>
        <dbReference type="Proteomes" id="UP001153332"/>
    </source>
</evidence>
<reference evidence="1" key="1">
    <citation type="submission" date="2022-12" db="EMBL/GenBank/DDBJ databases">
        <title>Genome Sequence of Lasiodiplodia mahajangana.</title>
        <authorList>
            <person name="Buettner E."/>
        </authorList>
    </citation>
    <scope>NUCLEOTIDE SEQUENCE</scope>
    <source>
        <strain evidence="1">VT137</strain>
    </source>
</reference>
<organism evidence="1 2">
    <name type="scientific">Lasiodiplodia mahajangana</name>
    <dbReference type="NCBI Taxonomy" id="1108764"/>
    <lineage>
        <taxon>Eukaryota</taxon>
        <taxon>Fungi</taxon>
        <taxon>Dikarya</taxon>
        <taxon>Ascomycota</taxon>
        <taxon>Pezizomycotina</taxon>
        <taxon>Dothideomycetes</taxon>
        <taxon>Dothideomycetes incertae sedis</taxon>
        <taxon>Botryosphaeriales</taxon>
        <taxon>Botryosphaeriaceae</taxon>
        <taxon>Lasiodiplodia</taxon>
    </lineage>
</organism>
<sequence>MAAASHISADEGEMQKSTMEYIINHVFLPPQLPQEDDYSLANESWLLRLALRALYQFESILQKDQADAAELDAVKFASHMLGYLDYVHCEYGELSPEKALYESLKWLSGVEYAAPIPVYLYAQNAGILISLGVEDNCDDVYFELFELSPLNSDAMRVAGRLQRTFPGCAVAIPREEFKDCAFLRTVADTLIKMSQQPASGTIMKVQKAGEMHQEDRETTHPKMVTELFAAYLRSVGRMVPVSSILKNTRQDVLWKDARSPWRRSALWLLVRVSFQLFFSRQESESVKANTYKNYMLLFMAYILEKAADYDISADLMWSVKAKVARRRLKLADCGYPGVLRFVDQVLSRAAASLETRWSQIQKLDSVRHDFSDLKDLPAAKDTVLHLEQLDSYLEAIGEREGYTQMAEIHECCPLPEFTTPLDTAFDNFPSTTPIIFKLLKFESWVELNLNSWLSANLGNEGSCRELRLVIESYHHRAVAQYQYNPEAMSTMFLTIIELWVALDKSAIRSCDLLHNYDPPLTAEMLRSLILPQRRQMERLQSIEQYLDHRCSQAEFLAGGVFEFGTDDCFAVQYFDQSEDQQQTFYDIQQQAKIAAQEKHIELRGKRNEYQEYMEEYNRLDHEYVQVFNRRAGNHETRHDRGCNKCHQQNEMDALQIKVHEWPLPEIYNAAKTVVFELGVPPSFSSWRDATFFTLTNVLGFHYASRDEPRARYTPSSVEGLRSFAREDAKQRVSLLSEDKPHSHTHRNIKSIITTSDEEVFVNHGAAFKYFDSGQYCFVKTLVLTNSLTHACTFKLSTSSRQLQRFLDDTIDPIRFSNSVIATQSECPRHLSLEEYKGMASILAGSDTRWHNILKELALPSVDFGKEDTVLIILQCIYRAGKPNGNNVLRKMHSMLSDSRFAMTLLGKLLDACERVCGNWQSAPALSAFISITSRVLTLSSANHTKKFALQILSRARKISREWVDILKQKAQRATEDRQKHAGSSLCA</sequence>
<accession>A0ACC2JZY4</accession>
<dbReference type="EMBL" id="JAPUUL010000043">
    <property type="protein sequence ID" value="KAJ8133115.1"/>
    <property type="molecule type" value="Genomic_DNA"/>
</dbReference>
<dbReference type="Proteomes" id="UP001153332">
    <property type="component" value="Unassembled WGS sequence"/>
</dbReference>
<comment type="caution">
    <text evidence="1">The sequence shown here is derived from an EMBL/GenBank/DDBJ whole genome shotgun (WGS) entry which is preliminary data.</text>
</comment>
<evidence type="ECO:0000313" key="1">
    <source>
        <dbReference type="EMBL" id="KAJ8133115.1"/>
    </source>
</evidence>
<proteinExistence type="predicted"/>
<keyword evidence="2" id="KW-1185">Reference proteome</keyword>
<name>A0ACC2JZY4_9PEZI</name>
<gene>
    <name evidence="1" type="ORF">O1611_g499</name>
</gene>
<protein>
    <submittedName>
        <fullName evidence="1">Uncharacterized protein</fullName>
    </submittedName>
</protein>